<dbReference type="KEGG" id="aqu:105316796"/>
<dbReference type="GO" id="GO:0006406">
    <property type="term" value="P:mRNA export from nucleus"/>
    <property type="evidence" value="ECO:0007669"/>
    <property type="project" value="TreeGrafter"/>
</dbReference>
<proteinExistence type="predicted"/>
<dbReference type="PANTHER" id="PTHR18898:SF2">
    <property type="entry name" value="NUCLEOPROTEIN TPR"/>
    <property type="match status" value="1"/>
</dbReference>
<sequence>MDGEQFNELDRLIKITEFENKVQDKAIYNEREMIAAYEKEINQLNKDIERMEKEMARNDELSLKYLRKIGQSKENYESLKKTSVVLDDHLEALGKKAAEAKQEAAERREKMRHAIEYYTLKWEEYKKKYESTKLGKAYVAVCKEVKDLEKELEELDKELEEARKALRKKNPIEKIKPWIIEFAELGLMAEQSSAEVKELDIINESLSSKIDQMKLEIDDATAKIQEASTKSSNNASNLIHPPPSPFVGPGDGQISTSKRPRIDPTITTSWASKLKTFAGGPSVHVNNPRPSSTGNNPGSKPDSGPPGPRPLANVLKPVSTFSNPLTAKLTTVSRPSVNIGSPLMTRPIMCPRPPSIQNPLSVSKPPSIETPPMTSRPLTLEIPLVVSNSNPIIANPSSIANNPSLLSRPLAVNTPLSRPSTMEIPVSRPLGVELPVSRPRRVELPVSRPLGVDNTVSRPLGVDNTVSRPLGVDNTVSRPLVSSSEIEPEMSMETLEPIGSMEIPQGQESGLNFYYGEMQQEGLPQEGEEEGLREDDYNVGGLGGLGGGGFMSDLFNEAAANTVPSCELFSSVSIYL</sequence>
<dbReference type="GO" id="GO:0005643">
    <property type="term" value="C:nuclear pore"/>
    <property type="evidence" value="ECO:0007669"/>
    <property type="project" value="TreeGrafter"/>
</dbReference>
<dbReference type="EnsemblMetazoa" id="XM_019993410.1">
    <property type="protein sequence ID" value="XP_019848969.1"/>
    <property type="gene ID" value="LOC105316796"/>
</dbReference>
<dbReference type="AlphaFoldDB" id="A0AAN0IW36"/>
<organism evidence="3 4">
    <name type="scientific">Amphimedon queenslandica</name>
    <name type="common">Sponge</name>
    <dbReference type="NCBI Taxonomy" id="400682"/>
    <lineage>
        <taxon>Eukaryota</taxon>
        <taxon>Metazoa</taxon>
        <taxon>Porifera</taxon>
        <taxon>Demospongiae</taxon>
        <taxon>Heteroscleromorpha</taxon>
        <taxon>Haplosclerida</taxon>
        <taxon>Niphatidae</taxon>
        <taxon>Amphimedon</taxon>
    </lineage>
</organism>
<name>A0AAN0IW36_AMPQE</name>
<dbReference type="PANTHER" id="PTHR18898">
    <property type="entry name" value="NUCLEOPROTEIN TPR-RELATED"/>
    <property type="match status" value="1"/>
</dbReference>
<evidence type="ECO:0000256" key="2">
    <source>
        <dbReference type="SAM" id="MobiDB-lite"/>
    </source>
</evidence>
<feature type="compositionally biased region" description="Polar residues" evidence="2">
    <location>
        <begin position="226"/>
        <end position="237"/>
    </location>
</feature>
<keyword evidence="1" id="KW-0175">Coiled coil</keyword>
<evidence type="ECO:0000256" key="1">
    <source>
        <dbReference type="SAM" id="Coils"/>
    </source>
</evidence>
<feature type="coiled-coil region" evidence="1">
    <location>
        <begin position="27"/>
        <end position="61"/>
    </location>
</feature>
<evidence type="ECO:0000313" key="4">
    <source>
        <dbReference type="Proteomes" id="UP000007879"/>
    </source>
</evidence>
<dbReference type="RefSeq" id="XP_019848969.1">
    <property type="nucleotide sequence ID" value="XM_019993410.1"/>
</dbReference>
<dbReference type="GO" id="GO:0017056">
    <property type="term" value="F:structural constituent of nuclear pore"/>
    <property type="evidence" value="ECO:0007669"/>
    <property type="project" value="TreeGrafter"/>
</dbReference>
<keyword evidence="4" id="KW-1185">Reference proteome</keyword>
<feature type="compositionally biased region" description="Polar residues" evidence="2">
    <location>
        <begin position="284"/>
        <end position="293"/>
    </location>
</feature>
<dbReference type="Proteomes" id="UP000007879">
    <property type="component" value="Unassembled WGS sequence"/>
</dbReference>
<dbReference type="GeneID" id="105316796"/>
<evidence type="ECO:0000313" key="3">
    <source>
        <dbReference type="EnsemblMetazoa" id="XP_019848969.1"/>
    </source>
</evidence>
<accession>A0AAN0IW36</accession>
<protein>
    <submittedName>
        <fullName evidence="3">Uncharacterized protein</fullName>
    </submittedName>
</protein>
<reference evidence="3" key="2">
    <citation type="submission" date="2024-06" db="UniProtKB">
        <authorList>
            <consortium name="EnsemblMetazoa"/>
        </authorList>
    </citation>
    <scope>IDENTIFICATION</scope>
</reference>
<feature type="region of interest" description="Disordered" evidence="2">
    <location>
        <begin position="226"/>
        <end position="313"/>
    </location>
</feature>
<reference evidence="4" key="1">
    <citation type="journal article" date="2010" name="Nature">
        <title>The Amphimedon queenslandica genome and the evolution of animal complexity.</title>
        <authorList>
            <person name="Srivastava M."/>
            <person name="Simakov O."/>
            <person name="Chapman J."/>
            <person name="Fahey B."/>
            <person name="Gauthier M.E."/>
            <person name="Mitros T."/>
            <person name="Richards G.S."/>
            <person name="Conaco C."/>
            <person name="Dacre M."/>
            <person name="Hellsten U."/>
            <person name="Larroux C."/>
            <person name="Putnam N.H."/>
            <person name="Stanke M."/>
            <person name="Adamska M."/>
            <person name="Darling A."/>
            <person name="Degnan S.M."/>
            <person name="Oakley T.H."/>
            <person name="Plachetzki D.C."/>
            <person name="Zhai Y."/>
            <person name="Adamski M."/>
            <person name="Calcino A."/>
            <person name="Cummins S.F."/>
            <person name="Goodstein D.M."/>
            <person name="Harris C."/>
            <person name="Jackson D.J."/>
            <person name="Leys S.P."/>
            <person name="Shu S."/>
            <person name="Woodcroft B.J."/>
            <person name="Vervoort M."/>
            <person name="Kosik K.S."/>
            <person name="Manning G."/>
            <person name="Degnan B.M."/>
            <person name="Rokhsar D.S."/>
        </authorList>
    </citation>
    <scope>NUCLEOTIDE SEQUENCE [LARGE SCALE GENOMIC DNA]</scope>
</reference>
<feature type="coiled-coil region" evidence="1">
    <location>
        <begin position="138"/>
        <end position="169"/>
    </location>
</feature>